<evidence type="ECO:0000256" key="2">
    <source>
        <dbReference type="ARBA" id="ARBA00022448"/>
    </source>
</evidence>
<dbReference type="InterPro" id="IPR043429">
    <property type="entry name" value="ArtM/GltK/GlnP/TcyL/YhdX-like"/>
</dbReference>
<keyword evidence="11" id="KW-1185">Reference proteome</keyword>
<dbReference type="AlphaFoldDB" id="A0A430AEL0"/>
<dbReference type="CDD" id="cd06261">
    <property type="entry name" value="TM_PBP2"/>
    <property type="match status" value="1"/>
</dbReference>
<dbReference type="FunFam" id="1.10.3720.10:FF:000006">
    <property type="entry name" value="Glutamate/aspartate ABC transporter, permease protein GltK"/>
    <property type="match status" value="1"/>
</dbReference>
<evidence type="ECO:0000256" key="6">
    <source>
        <dbReference type="ARBA" id="ARBA00022989"/>
    </source>
</evidence>
<proteinExistence type="inferred from homology"/>
<dbReference type="Proteomes" id="UP000288669">
    <property type="component" value="Unassembled WGS sequence"/>
</dbReference>
<evidence type="ECO:0000256" key="5">
    <source>
        <dbReference type="ARBA" id="ARBA00022970"/>
    </source>
</evidence>
<reference evidence="10 11" key="1">
    <citation type="submission" date="2017-05" db="EMBL/GenBank/DDBJ databases">
        <title>Vagococcus spp. assemblies.</title>
        <authorList>
            <person name="Gulvik C.A."/>
        </authorList>
    </citation>
    <scope>NUCLEOTIDE SEQUENCE [LARGE SCALE GENOMIC DNA]</scope>
    <source>
        <strain evidence="10 11">DSM 24756</strain>
    </source>
</reference>
<keyword evidence="7 8" id="KW-0472">Membrane</keyword>
<sequence>MDIAWRVLPALIEASGITLKLFGITLLFSLPLGLLVGLGSTLSFKPLKAIIGGYIWIIRGTPLLLQMFFIFYGLPLFSEIRFERLDAAILAFVINYTAYYAEIFRGGIEAIGNGQYEGAKVLGLTNFQTIRKIIIPQVLKIVLPSVGNEVITLVKDTSLVYAVGLSDIMRTGQIALQREVSIIPLIVVALIYLVLTGIVTIILKFIERKYSYYK</sequence>
<dbReference type="NCBIfam" id="TIGR01726">
    <property type="entry name" value="HEQRo_perm_3TM"/>
    <property type="match status" value="1"/>
</dbReference>
<dbReference type="Pfam" id="PF00528">
    <property type="entry name" value="BPD_transp_1"/>
    <property type="match status" value="1"/>
</dbReference>
<feature type="transmembrane region" description="Helical" evidence="8">
    <location>
        <begin position="54"/>
        <end position="74"/>
    </location>
</feature>
<keyword evidence="4 8" id="KW-0812">Transmembrane</keyword>
<keyword evidence="6 8" id="KW-1133">Transmembrane helix</keyword>
<feature type="transmembrane region" description="Helical" evidence="8">
    <location>
        <begin position="21"/>
        <end position="42"/>
    </location>
</feature>
<gene>
    <name evidence="10" type="ORF">CBF30_11290</name>
</gene>
<comment type="similarity">
    <text evidence="8">Belongs to the binding-protein-dependent transport system permease family.</text>
</comment>
<feature type="domain" description="ABC transmembrane type-1" evidence="9">
    <location>
        <begin position="15"/>
        <end position="203"/>
    </location>
</feature>
<dbReference type="SUPFAM" id="SSF161098">
    <property type="entry name" value="MetI-like"/>
    <property type="match status" value="1"/>
</dbReference>
<dbReference type="InterPro" id="IPR010065">
    <property type="entry name" value="AA_ABC_transptr_permease_3TM"/>
</dbReference>
<dbReference type="PROSITE" id="PS50928">
    <property type="entry name" value="ABC_TM1"/>
    <property type="match status" value="1"/>
</dbReference>
<dbReference type="GO" id="GO:0006865">
    <property type="term" value="P:amino acid transport"/>
    <property type="evidence" value="ECO:0007669"/>
    <property type="project" value="UniProtKB-KW"/>
</dbReference>
<dbReference type="InterPro" id="IPR000515">
    <property type="entry name" value="MetI-like"/>
</dbReference>
<keyword evidence="3" id="KW-1003">Cell membrane</keyword>
<comment type="subcellular location">
    <subcellularLocation>
        <location evidence="1 8">Cell membrane</location>
        <topology evidence="1 8">Multi-pass membrane protein</topology>
    </subcellularLocation>
</comment>
<keyword evidence="2 8" id="KW-0813">Transport</keyword>
<dbReference type="GO" id="GO:0022857">
    <property type="term" value="F:transmembrane transporter activity"/>
    <property type="evidence" value="ECO:0007669"/>
    <property type="project" value="InterPro"/>
</dbReference>
<feature type="transmembrane region" description="Helical" evidence="8">
    <location>
        <begin position="182"/>
        <end position="206"/>
    </location>
</feature>
<evidence type="ECO:0000256" key="7">
    <source>
        <dbReference type="ARBA" id="ARBA00023136"/>
    </source>
</evidence>
<dbReference type="PANTHER" id="PTHR30614">
    <property type="entry name" value="MEMBRANE COMPONENT OF AMINO ACID ABC TRANSPORTER"/>
    <property type="match status" value="1"/>
</dbReference>
<keyword evidence="5" id="KW-0029">Amino-acid transport</keyword>
<evidence type="ECO:0000256" key="4">
    <source>
        <dbReference type="ARBA" id="ARBA00022692"/>
    </source>
</evidence>
<name>A0A430AEL0_9ENTE</name>
<dbReference type="GO" id="GO:0043190">
    <property type="term" value="C:ATP-binding cassette (ABC) transporter complex"/>
    <property type="evidence" value="ECO:0007669"/>
    <property type="project" value="InterPro"/>
</dbReference>
<evidence type="ECO:0000313" key="11">
    <source>
        <dbReference type="Proteomes" id="UP000288669"/>
    </source>
</evidence>
<evidence type="ECO:0000256" key="1">
    <source>
        <dbReference type="ARBA" id="ARBA00004651"/>
    </source>
</evidence>
<dbReference type="OrthoDB" id="9805999at2"/>
<dbReference type="PANTHER" id="PTHR30614:SF0">
    <property type="entry name" value="L-CYSTINE TRANSPORT SYSTEM PERMEASE PROTEIN TCYL"/>
    <property type="match status" value="1"/>
</dbReference>
<accession>A0A430AEL0</accession>
<evidence type="ECO:0000259" key="9">
    <source>
        <dbReference type="PROSITE" id="PS50928"/>
    </source>
</evidence>
<evidence type="ECO:0000313" key="10">
    <source>
        <dbReference type="EMBL" id="RSU05890.1"/>
    </source>
</evidence>
<comment type="caution">
    <text evidence="10">The sequence shown here is derived from an EMBL/GenBank/DDBJ whole genome shotgun (WGS) entry which is preliminary data.</text>
</comment>
<dbReference type="InterPro" id="IPR035906">
    <property type="entry name" value="MetI-like_sf"/>
</dbReference>
<evidence type="ECO:0000256" key="8">
    <source>
        <dbReference type="RuleBase" id="RU363032"/>
    </source>
</evidence>
<dbReference type="Gene3D" id="1.10.3720.10">
    <property type="entry name" value="MetI-like"/>
    <property type="match status" value="1"/>
</dbReference>
<organism evidence="10 11">
    <name type="scientific">Vagococcus entomophilus</name>
    <dbReference type="NCBI Taxonomy" id="1160095"/>
    <lineage>
        <taxon>Bacteria</taxon>
        <taxon>Bacillati</taxon>
        <taxon>Bacillota</taxon>
        <taxon>Bacilli</taxon>
        <taxon>Lactobacillales</taxon>
        <taxon>Enterococcaceae</taxon>
        <taxon>Vagococcus</taxon>
    </lineage>
</organism>
<dbReference type="RefSeq" id="WP_126826838.1">
    <property type="nucleotide sequence ID" value="NZ_JBHLWU010000004.1"/>
</dbReference>
<evidence type="ECO:0000256" key="3">
    <source>
        <dbReference type="ARBA" id="ARBA00022475"/>
    </source>
</evidence>
<dbReference type="EMBL" id="NGJZ01000005">
    <property type="protein sequence ID" value="RSU05890.1"/>
    <property type="molecule type" value="Genomic_DNA"/>
</dbReference>
<protein>
    <submittedName>
        <fullName evidence="10">Amino acid ABC transporter permease</fullName>
    </submittedName>
</protein>